<evidence type="ECO:0000259" key="10">
    <source>
        <dbReference type="Pfam" id="PF01061"/>
    </source>
</evidence>
<dbReference type="RefSeq" id="WP_091830406.1">
    <property type="nucleotide sequence ID" value="NZ_FOAN01000001.1"/>
</dbReference>
<keyword evidence="5 9" id="KW-0812">Transmembrane</keyword>
<dbReference type="GO" id="GO:0005886">
    <property type="term" value="C:plasma membrane"/>
    <property type="evidence" value="ECO:0007669"/>
    <property type="project" value="UniProtKB-SubCell"/>
</dbReference>
<evidence type="ECO:0000256" key="8">
    <source>
        <dbReference type="ARBA" id="ARBA00023136"/>
    </source>
</evidence>
<keyword evidence="7" id="KW-0625">Polysaccharide transport</keyword>
<feature type="transmembrane region" description="Helical" evidence="9">
    <location>
        <begin position="115"/>
        <end position="142"/>
    </location>
</feature>
<dbReference type="InterPro" id="IPR013525">
    <property type="entry name" value="ABC2_TM"/>
</dbReference>
<dbReference type="Pfam" id="PF01061">
    <property type="entry name" value="ABC2_membrane"/>
    <property type="match status" value="1"/>
</dbReference>
<evidence type="ECO:0000313" key="11">
    <source>
        <dbReference type="EMBL" id="SEK64512.1"/>
    </source>
</evidence>
<dbReference type="AlphaFoldDB" id="A0A1H7IRH0"/>
<dbReference type="STRING" id="1036779.SAMN04515666_1011071"/>
<evidence type="ECO:0000256" key="2">
    <source>
        <dbReference type="ARBA" id="ARBA00007783"/>
    </source>
</evidence>
<keyword evidence="6 9" id="KW-1133">Transmembrane helix</keyword>
<feature type="transmembrane region" description="Helical" evidence="9">
    <location>
        <begin position="43"/>
        <end position="63"/>
    </location>
</feature>
<gene>
    <name evidence="11" type="ORF">SAMN04515666_1011071</name>
</gene>
<evidence type="ECO:0000256" key="7">
    <source>
        <dbReference type="ARBA" id="ARBA00023047"/>
    </source>
</evidence>
<keyword evidence="8 9" id="KW-0472">Membrane</keyword>
<sequence length="268" mass="30446">MERRSYPTLNALALADLAASLRSTSFWMTLAWSDILQRYRGSLIGPFWLTISSGVFIFGLGPLYASLFNLEIKKYLPFMAVGLLIWGFLTGVINESCRAMLDNASVMKQVKLPRTLFIFQIVARNFIIFLHTLPVYIIVFWYCDLHLSANMLLVFPGAILLLLNMFWIALFLSIVCARFRDVTQIVGSIIQLSFFVTPIIWNPATQHAPSWVVDLNPFYALIQLLRAPLLSELISWKVAAMALLCLVVGGAATTWLFVRARKQIVYWI</sequence>
<evidence type="ECO:0000256" key="9">
    <source>
        <dbReference type="SAM" id="Phobius"/>
    </source>
</evidence>
<comment type="subcellular location">
    <subcellularLocation>
        <location evidence="1">Cell membrane</location>
        <topology evidence="1">Multi-pass membrane protein</topology>
    </subcellularLocation>
</comment>
<dbReference type="Proteomes" id="UP000199664">
    <property type="component" value="Unassembled WGS sequence"/>
</dbReference>
<dbReference type="OrthoDB" id="9796017at2"/>
<feature type="transmembrane region" description="Helical" evidence="9">
    <location>
        <begin position="154"/>
        <end position="175"/>
    </location>
</feature>
<dbReference type="GO" id="GO:0015774">
    <property type="term" value="P:polysaccharide transport"/>
    <property type="evidence" value="ECO:0007669"/>
    <property type="project" value="UniProtKB-KW"/>
</dbReference>
<comment type="similarity">
    <text evidence="2">Belongs to the ABC-2 integral membrane protein family.</text>
</comment>
<feature type="transmembrane region" description="Helical" evidence="9">
    <location>
        <begin position="75"/>
        <end position="94"/>
    </location>
</feature>
<keyword evidence="3" id="KW-0813">Transport</keyword>
<keyword evidence="12" id="KW-1185">Reference proteome</keyword>
<evidence type="ECO:0000256" key="1">
    <source>
        <dbReference type="ARBA" id="ARBA00004651"/>
    </source>
</evidence>
<evidence type="ECO:0000256" key="3">
    <source>
        <dbReference type="ARBA" id="ARBA00022448"/>
    </source>
</evidence>
<protein>
    <submittedName>
        <fullName evidence="11">Lipopolysaccharide transport system permease protein</fullName>
    </submittedName>
</protein>
<keyword evidence="7" id="KW-0762">Sugar transport</keyword>
<feature type="transmembrane region" description="Helical" evidence="9">
    <location>
        <begin position="234"/>
        <end position="258"/>
    </location>
</feature>
<reference evidence="12" key="1">
    <citation type="submission" date="2016-10" db="EMBL/GenBank/DDBJ databases">
        <authorList>
            <person name="Varghese N."/>
            <person name="Submissions S."/>
        </authorList>
    </citation>
    <scope>NUCLEOTIDE SEQUENCE [LARGE SCALE GENOMIC DNA]</scope>
    <source>
        <strain evidence="12">LMG 26383,CCUG 61248,R- 45681</strain>
    </source>
</reference>
<feature type="domain" description="ABC-2 type transporter transmembrane" evidence="10">
    <location>
        <begin position="27"/>
        <end position="228"/>
    </location>
</feature>
<evidence type="ECO:0000313" key="12">
    <source>
        <dbReference type="Proteomes" id="UP000199664"/>
    </source>
</evidence>
<feature type="transmembrane region" description="Helical" evidence="9">
    <location>
        <begin position="182"/>
        <end position="201"/>
    </location>
</feature>
<evidence type="ECO:0000256" key="5">
    <source>
        <dbReference type="ARBA" id="ARBA00022692"/>
    </source>
</evidence>
<keyword evidence="4" id="KW-1003">Cell membrane</keyword>
<proteinExistence type="inferred from homology"/>
<evidence type="ECO:0000256" key="6">
    <source>
        <dbReference type="ARBA" id="ARBA00022989"/>
    </source>
</evidence>
<organism evidence="11 12">
    <name type="scientific">Bosea lupini</name>
    <dbReference type="NCBI Taxonomy" id="1036779"/>
    <lineage>
        <taxon>Bacteria</taxon>
        <taxon>Pseudomonadati</taxon>
        <taxon>Pseudomonadota</taxon>
        <taxon>Alphaproteobacteria</taxon>
        <taxon>Hyphomicrobiales</taxon>
        <taxon>Boseaceae</taxon>
        <taxon>Bosea</taxon>
    </lineage>
</organism>
<dbReference type="PANTHER" id="PTHR30413:SF10">
    <property type="entry name" value="CAPSULE POLYSACCHARIDE EXPORT INNER-MEMBRANE PROTEIN CTRC"/>
    <property type="match status" value="1"/>
</dbReference>
<evidence type="ECO:0000256" key="4">
    <source>
        <dbReference type="ARBA" id="ARBA00022475"/>
    </source>
</evidence>
<accession>A0A1H7IRH0</accession>
<dbReference type="PANTHER" id="PTHR30413">
    <property type="entry name" value="INNER MEMBRANE TRANSPORT PERMEASE"/>
    <property type="match status" value="1"/>
</dbReference>
<dbReference type="EMBL" id="FOAN01000001">
    <property type="protein sequence ID" value="SEK64512.1"/>
    <property type="molecule type" value="Genomic_DNA"/>
</dbReference>
<dbReference type="GO" id="GO:0015920">
    <property type="term" value="P:lipopolysaccharide transport"/>
    <property type="evidence" value="ECO:0007669"/>
    <property type="project" value="TreeGrafter"/>
</dbReference>
<dbReference type="GO" id="GO:0140359">
    <property type="term" value="F:ABC-type transporter activity"/>
    <property type="evidence" value="ECO:0007669"/>
    <property type="project" value="InterPro"/>
</dbReference>
<name>A0A1H7IRH0_9HYPH</name>